<reference evidence="9 10" key="1">
    <citation type="submission" date="2018-03" db="EMBL/GenBank/DDBJ databases">
        <authorList>
            <person name="Gulvik C.A."/>
        </authorList>
    </citation>
    <scope>NUCLEOTIDE SEQUENCE [LARGE SCALE GENOMIC DNA]</scope>
    <source>
        <strain evidence="9 10">JCM 31581</strain>
    </source>
</reference>
<dbReference type="InterPro" id="IPR010964">
    <property type="entry name" value="M20A_pepV-rel"/>
</dbReference>
<dbReference type="GO" id="GO:0006526">
    <property type="term" value="P:L-arginine biosynthetic process"/>
    <property type="evidence" value="ECO:0007669"/>
    <property type="project" value="TreeGrafter"/>
</dbReference>
<dbReference type="PANTHER" id="PTHR43808">
    <property type="entry name" value="ACETYLORNITHINE DEACETYLASE"/>
    <property type="match status" value="1"/>
</dbReference>
<dbReference type="AlphaFoldDB" id="A0A3R9ZVW9"/>
<dbReference type="PROSITE" id="PS00759">
    <property type="entry name" value="ARGE_DAPE_CPG2_2"/>
    <property type="match status" value="1"/>
</dbReference>
<evidence type="ECO:0000256" key="8">
    <source>
        <dbReference type="ARBA" id="ARBA00023049"/>
    </source>
</evidence>
<evidence type="ECO:0000256" key="6">
    <source>
        <dbReference type="ARBA" id="ARBA00022833"/>
    </source>
</evidence>
<dbReference type="GO" id="GO:0008270">
    <property type="term" value="F:zinc ion binding"/>
    <property type="evidence" value="ECO:0007669"/>
    <property type="project" value="InterPro"/>
</dbReference>
<dbReference type="Gene3D" id="3.40.630.10">
    <property type="entry name" value="Zn peptidases"/>
    <property type="match status" value="1"/>
</dbReference>
<dbReference type="GO" id="GO:0006508">
    <property type="term" value="P:proteolysis"/>
    <property type="evidence" value="ECO:0007669"/>
    <property type="project" value="UniProtKB-KW"/>
</dbReference>
<dbReference type="CDD" id="cd03888">
    <property type="entry name" value="M20_PepV"/>
    <property type="match status" value="1"/>
</dbReference>
<dbReference type="PROSITE" id="PS00758">
    <property type="entry name" value="ARGE_DAPE_CPG2_1"/>
    <property type="match status" value="1"/>
</dbReference>
<dbReference type="GO" id="GO:0016805">
    <property type="term" value="F:dipeptidase activity"/>
    <property type="evidence" value="ECO:0007669"/>
    <property type="project" value="UniProtKB-KW"/>
</dbReference>
<organism evidence="9 10">
    <name type="scientific">Vagococcus humatus</name>
    <dbReference type="NCBI Taxonomy" id="1889241"/>
    <lineage>
        <taxon>Bacteria</taxon>
        <taxon>Bacillati</taxon>
        <taxon>Bacillota</taxon>
        <taxon>Bacilli</taxon>
        <taxon>Lactobacillales</taxon>
        <taxon>Enterococcaceae</taxon>
        <taxon>Vagococcus</taxon>
    </lineage>
</organism>
<dbReference type="SUPFAM" id="SSF55031">
    <property type="entry name" value="Bacterial exopeptidase dimerisation domain"/>
    <property type="match status" value="1"/>
</dbReference>
<evidence type="ECO:0000256" key="5">
    <source>
        <dbReference type="ARBA" id="ARBA00022801"/>
    </source>
</evidence>
<dbReference type="NCBIfam" id="TIGR01886">
    <property type="entry name" value="dipeptidase"/>
    <property type="match status" value="1"/>
</dbReference>
<dbReference type="InterPro" id="IPR036264">
    <property type="entry name" value="Bact_exopeptidase_dim_dom"/>
</dbReference>
<evidence type="ECO:0000256" key="1">
    <source>
        <dbReference type="ARBA" id="ARBA00001947"/>
    </source>
</evidence>
<dbReference type="NCBIfam" id="TIGR01887">
    <property type="entry name" value="dipeptidaselike"/>
    <property type="match status" value="1"/>
</dbReference>
<keyword evidence="7" id="KW-0224">Dipeptidase</keyword>
<name>A0A3R9ZVW9_9ENTE</name>
<keyword evidence="4" id="KW-0479">Metal-binding</keyword>
<keyword evidence="5" id="KW-0378">Hydrolase</keyword>
<evidence type="ECO:0000313" key="10">
    <source>
        <dbReference type="Proteomes" id="UP000277864"/>
    </source>
</evidence>
<dbReference type="RefSeq" id="WP_125943651.1">
    <property type="nucleotide sequence ID" value="NZ_PXZH01000004.1"/>
</dbReference>
<accession>A0A3R9ZVW9</accession>
<protein>
    <submittedName>
        <fullName evidence="9">Dipeptidase PepV</fullName>
    </submittedName>
</protein>
<proteinExistence type="inferred from homology"/>
<dbReference type="SUPFAM" id="SSF53187">
    <property type="entry name" value="Zn-dependent exopeptidases"/>
    <property type="match status" value="1"/>
</dbReference>
<dbReference type="PANTHER" id="PTHR43808:SF31">
    <property type="entry name" value="N-ACETYL-L-CITRULLINE DEACETYLASE"/>
    <property type="match status" value="1"/>
</dbReference>
<comment type="similarity">
    <text evidence="2">Belongs to the peptidase M20A family.</text>
</comment>
<sequence length="468" mass="50999">MTIDWKKEVEARQDDMFQDLFELMRIPSVREDDKGTKDAPLGPGPKDALLKFLEFGERDGFITKNVDNLAGHIEFGEGDETLGIFGHVDVVPVGTGWDTDPFEPIIKEGRLYGRGSSDDKGPSMAAYYGMKIIKELGLPVSKKVRFIIGTDEESGWTCMDRYVEVEPKPDFGFSPDAEFPIINGEKGNTTILLTTGGSNGEAYRLESFTAGLRPNMVPESATAVVTVSDEAAIASMKQAFDAYVEKEPVTGEFSQEGNKVTILIKGKSAHGASPESGINGGTYLANFLDTFAFEGDAKHFIHLVSEYIHGDTRGHKLTIAHTDDIMGELTVNAGIFNFKADGKDNAVTLNIRYPKGITSADMVEKLTALVADTAGVQEVSTTLPHYVPEDDPLVQTLLQVYRDHTGLEAKGKVIGGGTFGRLLDRGVAYGAMFPNSIDTMHQANEFMAIDDLMNAAVIYADAIYRLIK</sequence>
<evidence type="ECO:0000313" key="9">
    <source>
        <dbReference type="EMBL" id="RST88995.1"/>
    </source>
</evidence>
<dbReference type="InterPro" id="IPR002933">
    <property type="entry name" value="Peptidase_M20"/>
</dbReference>
<evidence type="ECO:0000256" key="2">
    <source>
        <dbReference type="ARBA" id="ARBA00006247"/>
    </source>
</evidence>
<keyword evidence="10" id="KW-1185">Reference proteome</keyword>
<evidence type="ECO:0000256" key="4">
    <source>
        <dbReference type="ARBA" id="ARBA00022723"/>
    </source>
</evidence>
<dbReference type="EMBL" id="PXZH01000004">
    <property type="protein sequence ID" value="RST88995.1"/>
    <property type="molecule type" value="Genomic_DNA"/>
</dbReference>
<dbReference type="GO" id="GO:0008237">
    <property type="term" value="F:metallopeptidase activity"/>
    <property type="evidence" value="ECO:0007669"/>
    <property type="project" value="UniProtKB-KW"/>
</dbReference>
<evidence type="ECO:0000256" key="7">
    <source>
        <dbReference type="ARBA" id="ARBA00022997"/>
    </source>
</evidence>
<comment type="cofactor">
    <cofactor evidence="1">
        <name>Zn(2+)</name>
        <dbReference type="ChEBI" id="CHEBI:29105"/>
    </cofactor>
</comment>
<dbReference type="GO" id="GO:0008777">
    <property type="term" value="F:acetylornithine deacetylase activity"/>
    <property type="evidence" value="ECO:0007669"/>
    <property type="project" value="TreeGrafter"/>
</dbReference>
<dbReference type="Gene3D" id="3.30.70.360">
    <property type="match status" value="2"/>
</dbReference>
<gene>
    <name evidence="9" type="ORF">C7P63_08110</name>
</gene>
<dbReference type="InterPro" id="IPR001261">
    <property type="entry name" value="ArgE/DapE_CS"/>
</dbReference>
<dbReference type="NCBIfam" id="NF005591">
    <property type="entry name" value="PRK07318.1"/>
    <property type="match status" value="1"/>
</dbReference>
<dbReference type="OrthoDB" id="9761532at2"/>
<dbReference type="Proteomes" id="UP000277864">
    <property type="component" value="Unassembled WGS sequence"/>
</dbReference>
<keyword evidence="8" id="KW-0482">Metalloprotease</keyword>
<dbReference type="InterPro" id="IPR011291">
    <property type="entry name" value="Pept_M20A_peptidaseV"/>
</dbReference>
<dbReference type="Pfam" id="PF01546">
    <property type="entry name" value="Peptidase_M20"/>
    <property type="match status" value="1"/>
</dbReference>
<keyword evidence="3" id="KW-0645">Protease</keyword>
<keyword evidence="6" id="KW-0862">Zinc</keyword>
<dbReference type="InterPro" id="IPR050072">
    <property type="entry name" value="Peptidase_M20A"/>
</dbReference>
<evidence type="ECO:0000256" key="3">
    <source>
        <dbReference type="ARBA" id="ARBA00022670"/>
    </source>
</evidence>
<comment type="caution">
    <text evidence="9">The sequence shown here is derived from an EMBL/GenBank/DDBJ whole genome shotgun (WGS) entry which is preliminary data.</text>
</comment>